<evidence type="ECO:0000256" key="1">
    <source>
        <dbReference type="ARBA" id="ARBA00022786"/>
    </source>
</evidence>
<dbReference type="PROSITE" id="PS50127">
    <property type="entry name" value="UBC_2"/>
    <property type="match status" value="1"/>
</dbReference>
<dbReference type="InterPro" id="IPR000608">
    <property type="entry name" value="UBC"/>
</dbReference>
<feature type="region of interest" description="Disordered" evidence="2">
    <location>
        <begin position="229"/>
        <end position="295"/>
    </location>
</feature>
<name>A0ABR4E8K7_9PEZI</name>
<comment type="caution">
    <text evidence="4">The sequence shown here is derived from an EMBL/GenBank/DDBJ whole genome shotgun (WGS) entry which is preliminary data.</text>
</comment>
<dbReference type="PANTHER" id="PTHR24067">
    <property type="entry name" value="UBIQUITIN-CONJUGATING ENZYME E2"/>
    <property type="match status" value="1"/>
</dbReference>
<reference evidence="4 5" key="1">
    <citation type="submission" date="2024-03" db="EMBL/GenBank/DDBJ databases">
        <title>A high-quality draft genome sequence of Diaporthe vaccinii, a causative agent of upright dieback and viscid rot disease in cranberry plants.</title>
        <authorList>
            <person name="Sarrasin M."/>
            <person name="Lang B.F."/>
            <person name="Burger G."/>
        </authorList>
    </citation>
    <scope>NUCLEOTIDE SEQUENCE [LARGE SCALE GENOMIC DNA]</scope>
    <source>
        <strain evidence="4 5">IS7</strain>
    </source>
</reference>
<evidence type="ECO:0000259" key="3">
    <source>
        <dbReference type="PROSITE" id="PS50127"/>
    </source>
</evidence>
<proteinExistence type="predicted"/>
<protein>
    <recommendedName>
        <fullName evidence="3">UBC core domain-containing protein</fullName>
    </recommendedName>
</protein>
<evidence type="ECO:0000313" key="5">
    <source>
        <dbReference type="Proteomes" id="UP001600888"/>
    </source>
</evidence>
<keyword evidence="5" id="KW-1185">Reference proteome</keyword>
<accession>A0ABR4E8K7</accession>
<dbReference type="Proteomes" id="UP001600888">
    <property type="component" value="Unassembled WGS sequence"/>
</dbReference>
<feature type="domain" description="UBC core" evidence="3">
    <location>
        <begin position="5"/>
        <end position="164"/>
    </location>
</feature>
<sequence length="295" mass="34403">MVSPLAAKRMAHERQELEKASSQEVAPDYFVIFKEDNLFEFDAYIIAPDTIYRYRLVKLHFEIPQDDYPWKPPRVKFIQHRGHRIHPNLYVEGKVCLSILGTWPGEPWAFGMTCHAVLITIRSLLDDEPYRHEPHQDNSPEFNRFVQYSTWKCLLLDYLAKETDPTAKAWLDRYVQRNGQEMLRELLKQQEAANINKHKTLKSPYSRQQTIDVDYPALIKDLKAAVSAVHQEPDSAKSASRPPPTLDWERKPKRKASRRQDNEPEIKKEEKADKKRAKPSVAAKCPSFPEIIDLT</sequence>
<evidence type="ECO:0000313" key="4">
    <source>
        <dbReference type="EMBL" id="KAL2278681.1"/>
    </source>
</evidence>
<dbReference type="InterPro" id="IPR050113">
    <property type="entry name" value="Ub_conjugating_enzyme"/>
</dbReference>
<evidence type="ECO:0000256" key="2">
    <source>
        <dbReference type="SAM" id="MobiDB-lite"/>
    </source>
</evidence>
<dbReference type="Pfam" id="PF00179">
    <property type="entry name" value="UQ_con"/>
    <property type="match status" value="1"/>
</dbReference>
<feature type="compositionally biased region" description="Basic and acidic residues" evidence="2">
    <location>
        <begin position="258"/>
        <end position="273"/>
    </location>
</feature>
<dbReference type="Gene3D" id="3.10.110.10">
    <property type="entry name" value="Ubiquitin Conjugating Enzyme"/>
    <property type="match status" value="1"/>
</dbReference>
<gene>
    <name evidence="4" type="ORF">FJTKL_14243</name>
</gene>
<organism evidence="4 5">
    <name type="scientific">Diaporthe vaccinii</name>
    <dbReference type="NCBI Taxonomy" id="105482"/>
    <lineage>
        <taxon>Eukaryota</taxon>
        <taxon>Fungi</taxon>
        <taxon>Dikarya</taxon>
        <taxon>Ascomycota</taxon>
        <taxon>Pezizomycotina</taxon>
        <taxon>Sordariomycetes</taxon>
        <taxon>Sordariomycetidae</taxon>
        <taxon>Diaporthales</taxon>
        <taxon>Diaporthaceae</taxon>
        <taxon>Diaporthe</taxon>
        <taxon>Diaporthe eres species complex</taxon>
    </lineage>
</organism>
<dbReference type="SMART" id="SM00212">
    <property type="entry name" value="UBCc"/>
    <property type="match status" value="1"/>
</dbReference>
<keyword evidence="1" id="KW-0833">Ubl conjugation pathway</keyword>
<dbReference type="EMBL" id="JBAWTH010000084">
    <property type="protein sequence ID" value="KAL2278681.1"/>
    <property type="molecule type" value="Genomic_DNA"/>
</dbReference>
<dbReference type="SUPFAM" id="SSF54495">
    <property type="entry name" value="UBC-like"/>
    <property type="match status" value="1"/>
</dbReference>
<dbReference type="EMBL" id="JBAWTH010000084">
    <property type="protein sequence ID" value="KAL2278682.1"/>
    <property type="molecule type" value="Genomic_DNA"/>
</dbReference>
<dbReference type="InterPro" id="IPR016135">
    <property type="entry name" value="UBQ-conjugating_enzyme/RWD"/>
</dbReference>